<dbReference type="EMBL" id="JRLY01000002">
    <property type="protein sequence ID" value="KGO94409.1"/>
    <property type="molecule type" value="Genomic_DNA"/>
</dbReference>
<comment type="similarity">
    <text evidence="2">Belongs to the glycosyl hydrolase 51 family.</text>
</comment>
<dbReference type="Gene3D" id="3.20.20.80">
    <property type="entry name" value="Glycosidases"/>
    <property type="match status" value="1"/>
</dbReference>
<dbReference type="AlphaFoldDB" id="A0A0A2MPZ4"/>
<dbReference type="SUPFAM" id="SSF49785">
    <property type="entry name" value="Galactose-binding domain-like"/>
    <property type="match status" value="1"/>
</dbReference>
<keyword evidence="5" id="KW-0378">Hydrolase</keyword>
<evidence type="ECO:0000256" key="4">
    <source>
        <dbReference type="ARBA" id="ARBA00022729"/>
    </source>
</evidence>
<accession>A0A0A2MPZ4</accession>
<dbReference type="InterPro" id="IPR013780">
    <property type="entry name" value="Glyco_hydro_b"/>
</dbReference>
<protein>
    <recommendedName>
        <fullName evidence="3">non-reducing end alpha-L-arabinofuranosidase</fullName>
        <ecNumber evidence="3">3.2.1.55</ecNumber>
    </recommendedName>
</protein>
<dbReference type="EC" id="3.2.1.55" evidence="3"/>
<dbReference type="STRING" id="1121898.GCA_000422725_01427"/>
<comment type="catalytic activity">
    <reaction evidence="1">
        <text>Hydrolysis of terminal non-reducing alpha-L-arabinofuranoside residues in alpha-L-arabinosides.</text>
        <dbReference type="EC" id="3.2.1.55"/>
    </reaction>
</comment>
<evidence type="ECO:0000313" key="10">
    <source>
        <dbReference type="Proteomes" id="UP000030111"/>
    </source>
</evidence>
<keyword evidence="4 7" id="KW-0732">Signal</keyword>
<dbReference type="Pfam" id="PF22848">
    <property type="entry name" value="ASD1_dom"/>
    <property type="match status" value="1"/>
</dbReference>
<dbReference type="InterPro" id="IPR055235">
    <property type="entry name" value="ASD1_cat"/>
</dbReference>
<name>A0A0A2MPZ4_9FLAO</name>
<dbReference type="SMART" id="SM00813">
    <property type="entry name" value="Alpha-L-AF_C"/>
    <property type="match status" value="1"/>
</dbReference>
<dbReference type="PANTHER" id="PTHR31776:SF0">
    <property type="entry name" value="ALPHA-L-ARABINOFURANOSIDASE 1"/>
    <property type="match status" value="1"/>
</dbReference>
<dbReference type="InterPro" id="IPR008979">
    <property type="entry name" value="Galactose-bd-like_sf"/>
</dbReference>
<evidence type="ECO:0000256" key="7">
    <source>
        <dbReference type="SAM" id="SignalP"/>
    </source>
</evidence>
<dbReference type="SUPFAM" id="SSF51011">
    <property type="entry name" value="Glycosyl hydrolase domain"/>
    <property type="match status" value="1"/>
</dbReference>
<dbReference type="eggNOG" id="COG3534">
    <property type="taxonomic scope" value="Bacteria"/>
</dbReference>
<evidence type="ECO:0000256" key="2">
    <source>
        <dbReference type="ARBA" id="ARBA00007186"/>
    </source>
</evidence>
<dbReference type="GO" id="GO:0046556">
    <property type="term" value="F:alpha-L-arabinofuranosidase activity"/>
    <property type="evidence" value="ECO:0007669"/>
    <property type="project" value="UniProtKB-EC"/>
</dbReference>
<organism evidence="9 10">
    <name type="scientific">Flavobacterium subsaxonicum WB 4.1-42 = DSM 21790</name>
    <dbReference type="NCBI Taxonomy" id="1121898"/>
    <lineage>
        <taxon>Bacteria</taxon>
        <taxon>Pseudomonadati</taxon>
        <taxon>Bacteroidota</taxon>
        <taxon>Flavobacteriia</taxon>
        <taxon>Flavobacteriales</taxon>
        <taxon>Flavobacteriaceae</taxon>
        <taxon>Flavobacterium</taxon>
    </lineage>
</organism>
<dbReference type="InterPro" id="IPR051563">
    <property type="entry name" value="Glycosyl_Hydrolase_51"/>
</dbReference>
<sequence>MKTNFLKSTALTLALAGTALCNAQQHKLTLDLADTGVKIQPTMYGIFFEDINFGADGGLYAELVKNRSFEFEAPLMGWEQPNSDKHKLNDKSGFATIITNNKEGNKNFCRVEVKDAGGYTLINEGFRGIGVKANDTYNLSIMAANQEGNISKIKFQFIDANGAVVGETSVSPSSKEWKKYTAQLKATKTEAKAKLKITFEGKGTINIDMVSIFPQDTWKNRPSGLRKDLVQKLYDLNPGFLRFPGGCIVEGRVLEQRYQWKKTVGAVEDRETLINRWNTEFAHKPTPDYFQSFGLGFFEYFQLAEDIGAEPLPILSCGIACQFNTGELVPLAELDPYVQDALDLIEFANGSASTKWGKLRTDMGHPQPFNLKFIGVGNEQWGPDYIARYKVFEKAIHAKYPTIKIVSGSGPFPDGDYFDYGWKQLKELNAQIVDEHYYNSPTWFKDNATRYDKYDRKGPKVFAGEYAAQSKDIASAENKNTWDCALAEAAFMTGLERNAEVVHMTSYAPLFAHADGWQWTPDLIWFNNLQSYATPNYYVQKLYGNNAGTDLVAITEGGKAITGQNGLFATAVTDKNTKEVIIKVVNTTDKAQQTDISVKGKKLAASGTLITLKNDNLKSENNFQTETVAPKESTFKLSGGKINVDVPAYSFVVIKVKM</sequence>
<feature type="domain" description="Alpha-L-arabinofuranosidase C-terminal" evidence="8">
    <location>
        <begin position="464"/>
        <end position="650"/>
    </location>
</feature>
<dbReference type="GO" id="GO:0046373">
    <property type="term" value="P:L-arabinose metabolic process"/>
    <property type="evidence" value="ECO:0007669"/>
    <property type="project" value="InterPro"/>
</dbReference>
<feature type="chain" id="PRO_5002003509" description="non-reducing end alpha-L-arabinofuranosidase" evidence="7">
    <location>
        <begin position="24"/>
        <end position="658"/>
    </location>
</feature>
<dbReference type="RefSeq" id="WP_026990309.1">
    <property type="nucleotide sequence ID" value="NZ_AUGP01000017.1"/>
</dbReference>
<evidence type="ECO:0000256" key="5">
    <source>
        <dbReference type="ARBA" id="ARBA00022801"/>
    </source>
</evidence>
<reference evidence="9 10" key="1">
    <citation type="submission" date="2013-09" db="EMBL/GenBank/DDBJ databases">
        <authorList>
            <person name="Zeng Z."/>
            <person name="Chen C."/>
        </authorList>
    </citation>
    <scope>NUCLEOTIDE SEQUENCE [LARGE SCALE GENOMIC DNA]</scope>
    <source>
        <strain evidence="9 10">WB 4.1-42</strain>
    </source>
</reference>
<proteinExistence type="inferred from homology"/>
<dbReference type="InterPro" id="IPR010720">
    <property type="entry name" value="Alpha-L-AF_C"/>
</dbReference>
<dbReference type="InterPro" id="IPR017853">
    <property type="entry name" value="GH"/>
</dbReference>
<feature type="signal peptide" evidence="7">
    <location>
        <begin position="1"/>
        <end position="23"/>
    </location>
</feature>
<gene>
    <name evidence="9" type="ORF">Q766_05705</name>
</gene>
<evidence type="ECO:0000256" key="6">
    <source>
        <dbReference type="ARBA" id="ARBA00023180"/>
    </source>
</evidence>
<evidence type="ECO:0000259" key="8">
    <source>
        <dbReference type="SMART" id="SM00813"/>
    </source>
</evidence>
<dbReference type="SUPFAM" id="SSF51445">
    <property type="entry name" value="(Trans)glycosidases"/>
    <property type="match status" value="1"/>
</dbReference>
<dbReference type="OrthoDB" id="9758333at2"/>
<dbReference type="Proteomes" id="UP000030111">
    <property type="component" value="Unassembled WGS sequence"/>
</dbReference>
<keyword evidence="6" id="KW-0325">Glycoprotein</keyword>
<dbReference type="Gene3D" id="2.60.120.260">
    <property type="entry name" value="Galactose-binding domain-like"/>
    <property type="match status" value="1"/>
</dbReference>
<dbReference type="Pfam" id="PF06964">
    <property type="entry name" value="Alpha-L-AF_C"/>
    <property type="match status" value="1"/>
</dbReference>
<keyword evidence="10" id="KW-1185">Reference proteome</keyword>
<dbReference type="Gene3D" id="2.60.40.1180">
    <property type="entry name" value="Golgi alpha-mannosidase II"/>
    <property type="match status" value="1"/>
</dbReference>
<evidence type="ECO:0000256" key="3">
    <source>
        <dbReference type="ARBA" id="ARBA00012670"/>
    </source>
</evidence>
<evidence type="ECO:0000256" key="1">
    <source>
        <dbReference type="ARBA" id="ARBA00001462"/>
    </source>
</evidence>
<comment type="caution">
    <text evidence="9">The sequence shown here is derived from an EMBL/GenBank/DDBJ whole genome shotgun (WGS) entry which is preliminary data.</text>
</comment>
<evidence type="ECO:0000313" key="9">
    <source>
        <dbReference type="EMBL" id="KGO94409.1"/>
    </source>
</evidence>
<dbReference type="PANTHER" id="PTHR31776">
    <property type="entry name" value="ALPHA-L-ARABINOFURANOSIDASE 1"/>
    <property type="match status" value="1"/>
</dbReference>